<feature type="region of interest" description="Disordered" evidence="2">
    <location>
        <begin position="917"/>
        <end position="946"/>
    </location>
</feature>
<dbReference type="Gene3D" id="1.20.900.10">
    <property type="entry name" value="Dbl homology (DH) domain"/>
    <property type="match status" value="1"/>
</dbReference>
<dbReference type="RefSeq" id="XP_007768041.1">
    <property type="nucleotide sequence ID" value="XM_007769851.1"/>
</dbReference>
<feature type="region of interest" description="Disordered" evidence="2">
    <location>
        <begin position="75"/>
        <end position="95"/>
    </location>
</feature>
<evidence type="ECO:0000313" key="4">
    <source>
        <dbReference type="EMBL" id="EIW82335.1"/>
    </source>
</evidence>
<dbReference type="Proteomes" id="UP000053558">
    <property type="component" value="Unassembled WGS sequence"/>
</dbReference>
<dbReference type="KEGG" id="cput:CONPUDRAFT_164953"/>
<dbReference type="PROSITE" id="PS50010">
    <property type="entry name" value="DH_2"/>
    <property type="match status" value="1"/>
</dbReference>
<dbReference type="InterPro" id="IPR051092">
    <property type="entry name" value="FYVE_RhoGEF_PH"/>
</dbReference>
<feature type="compositionally biased region" description="Polar residues" evidence="2">
    <location>
        <begin position="815"/>
        <end position="828"/>
    </location>
</feature>
<dbReference type="OMA" id="HQYGLFK"/>
<dbReference type="PANTHER" id="PTHR12673:SF270">
    <property type="entry name" value="FYVE-TYPE DOMAIN-CONTAINING PROTEIN"/>
    <property type="match status" value="1"/>
</dbReference>
<evidence type="ECO:0000256" key="2">
    <source>
        <dbReference type="SAM" id="MobiDB-lite"/>
    </source>
</evidence>
<feature type="compositionally biased region" description="Polar residues" evidence="2">
    <location>
        <begin position="711"/>
        <end position="733"/>
    </location>
</feature>
<dbReference type="AlphaFoldDB" id="A0A5M3MUE3"/>
<evidence type="ECO:0000259" key="3">
    <source>
        <dbReference type="PROSITE" id="PS50010"/>
    </source>
</evidence>
<protein>
    <recommendedName>
        <fullName evidence="3">DH domain-containing protein</fullName>
    </recommendedName>
</protein>
<dbReference type="SUPFAM" id="SSF48065">
    <property type="entry name" value="DBL homology domain (DH-domain)"/>
    <property type="match status" value="1"/>
</dbReference>
<feature type="compositionally biased region" description="Polar residues" evidence="2">
    <location>
        <begin position="884"/>
        <end position="904"/>
    </location>
</feature>
<dbReference type="CDD" id="cd00160">
    <property type="entry name" value="RhoGEF"/>
    <property type="match status" value="1"/>
</dbReference>
<organism evidence="4 5">
    <name type="scientific">Coniophora puteana (strain RWD-64-598)</name>
    <name type="common">Brown rot fungus</name>
    <dbReference type="NCBI Taxonomy" id="741705"/>
    <lineage>
        <taxon>Eukaryota</taxon>
        <taxon>Fungi</taxon>
        <taxon>Dikarya</taxon>
        <taxon>Basidiomycota</taxon>
        <taxon>Agaricomycotina</taxon>
        <taxon>Agaricomycetes</taxon>
        <taxon>Agaricomycetidae</taxon>
        <taxon>Boletales</taxon>
        <taxon>Coniophorineae</taxon>
        <taxon>Coniophoraceae</taxon>
        <taxon>Coniophora</taxon>
    </lineage>
</organism>
<feature type="region of interest" description="Disordered" evidence="2">
    <location>
        <begin position="1044"/>
        <end position="1080"/>
    </location>
</feature>
<feature type="compositionally biased region" description="Low complexity" evidence="2">
    <location>
        <begin position="653"/>
        <end position="670"/>
    </location>
</feature>
<dbReference type="Pfam" id="PF00621">
    <property type="entry name" value="RhoGEF"/>
    <property type="match status" value="1"/>
</dbReference>
<feature type="coiled-coil region" evidence="1">
    <location>
        <begin position="1180"/>
        <end position="1214"/>
    </location>
</feature>
<feature type="domain" description="DH" evidence="3">
    <location>
        <begin position="102"/>
        <end position="296"/>
    </location>
</feature>
<dbReference type="EMBL" id="JH711577">
    <property type="protein sequence ID" value="EIW82335.1"/>
    <property type="molecule type" value="Genomic_DNA"/>
</dbReference>
<dbReference type="OrthoDB" id="660555at2759"/>
<accession>A0A5M3MUE3</accession>
<dbReference type="GO" id="GO:0005737">
    <property type="term" value="C:cytoplasm"/>
    <property type="evidence" value="ECO:0007669"/>
    <property type="project" value="TreeGrafter"/>
</dbReference>
<keyword evidence="1" id="KW-0175">Coiled coil</keyword>
<gene>
    <name evidence="4" type="ORF">CONPUDRAFT_164953</name>
</gene>
<evidence type="ECO:0000313" key="5">
    <source>
        <dbReference type="Proteomes" id="UP000053558"/>
    </source>
</evidence>
<feature type="compositionally biased region" description="Polar residues" evidence="2">
    <location>
        <begin position="673"/>
        <end position="686"/>
    </location>
</feature>
<dbReference type="GeneID" id="19205233"/>
<dbReference type="PANTHER" id="PTHR12673">
    <property type="entry name" value="FACIOGENITAL DYSPLASIA PROTEIN"/>
    <property type="match status" value="1"/>
</dbReference>
<feature type="coiled-coil region" evidence="1">
    <location>
        <begin position="1105"/>
        <end position="1146"/>
    </location>
</feature>
<proteinExistence type="predicted"/>
<name>A0A5M3MUE3_CONPW</name>
<reference evidence="5" key="1">
    <citation type="journal article" date="2012" name="Science">
        <title>The Paleozoic origin of enzymatic lignin decomposition reconstructed from 31 fungal genomes.</title>
        <authorList>
            <person name="Floudas D."/>
            <person name="Binder M."/>
            <person name="Riley R."/>
            <person name="Barry K."/>
            <person name="Blanchette R.A."/>
            <person name="Henrissat B."/>
            <person name="Martinez A.T."/>
            <person name="Otillar R."/>
            <person name="Spatafora J.W."/>
            <person name="Yadav J.S."/>
            <person name="Aerts A."/>
            <person name="Benoit I."/>
            <person name="Boyd A."/>
            <person name="Carlson A."/>
            <person name="Copeland A."/>
            <person name="Coutinho P.M."/>
            <person name="de Vries R.P."/>
            <person name="Ferreira P."/>
            <person name="Findley K."/>
            <person name="Foster B."/>
            <person name="Gaskell J."/>
            <person name="Glotzer D."/>
            <person name="Gorecki P."/>
            <person name="Heitman J."/>
            <person name="Hesse C."/>
            <person name="Hori C."/>
            <person name="Igarashi K."/>
            <person name="Jurgens J.A."/>
            <person name="Kallen N."/>
            <person name="Kersten P."/>
            <person name="Kohler A."/>
            <person name="Kuees U."/>
            <person name="Kumar T.K.A."/>
            <person name="Kuo A."/>
            <person name="LaButti K."/>
            <person name="Larrondo L.F."/>
            <person name="Lindquist E."/>
            <person name="Ling A."/>
            <person name="Lombard V."/>
            <person name="Lucas S."/>
            <person name="Lundell T."/>
            <person name="Martin R."/>
            <person name="McLaughlin D.J."/>
            <person name="Morgenstern I."/>
            <person name="Morin E."/>
            <person name="Murat C."/>
            <person name="Nagy L.G."/>
            <person name="Nolan M."/>
            <person name="Ohm R.A."/>
            <person name="Patyshakuliyeva A."/>
            <person name="Rokas A."/>
            <person name="Ruiz-Duenas F.J."/>
            <person name="Sabat G."/>
            <person name="Salamov A."/>
            <person name="Samejima M."/>
            <person name="Schmutz J."/>
            <person name="Slot J.C."/>
            <person name="St John F."/>
            <person name="Stenlid J."/>
            <person name="Sun H."/>
            <person name="Sun S."/>
            <person name="Syed K."/>
            <person name="Tsang A."/>
            <person name="Wiebenga A."/>
            <person name="Young D."/>
            <person name="Pisabarro A."/>
            <person name="Eastwood D.C."/>
            <person name="Martin F."/>
            <person name="Cullen D."/>
            <person name="Grigoriev I.V."/>
            <person name="Hibbett D.S."/>
        </authorList>
    </citation>
    <scope>NUCLEOTIDE SEQUENCE [LARGE SCALE GENOMIC DNA]</scope>
    <source>
        <strain evidence="5">RWD-64-598 SS2</strain>
    </source>
</reference>
<feature type="compositionally biased region" description="Basic residues" evidence="2">
    <location>
        <begin position="700"/>
        <end position="710"/>
    </location>
</feature>
<feature type="region of interest" description="Disordered" evidence="2">
    <location>
        <begin position="786"/>
        <end position="905"/>
    </location>
</feature>
<dbReference type="InterPro" id="IPR035899">
    <property type="entry name" value="DBL_dom_sf"/>
</dbReference>
<dbReference type="SMART" id="SM00325">
    <property type="entry name" value="RhoGEF"/>
    <property type="match status" value="1"/>
</dbReference>
<feature type="compositionally biased region" description="Polar residues" evidence="2">
    <location>
        <begin position="862"/>
        <end position="874"/>
    </location>
</feature>
<evidence type="ECO:0000256" key="1">
    <source>
        <dbReference type="SAM" id="Coils"/>
    </source>
</evidence>
<sequence>MSMALSSSPRKIVPLATGDEILPNKRTTPAVIKRVFYCGVVVEGADNGRRLPEDIQDLVLSLGEPIVGNANNAILQSDSEPSSQQSQDGPYQRKRTLTDTSALADVVNELINTERSYVKRLRILKNDYADPLRQFSRNKSTAILPPYEAKTLFGNIDSLMPVNEAFLADLEKAYANSGLKNIGDVALHHFKELRGFEHYKQYYVKREEAQSIFEREVMKKSSGFSAFIDRIKYSAADTRNRIGLRELLMDPVQRIPRYTLLFRTMIKYIAPDDPQRAKLVEADEIASKIALAETDEQTKRAAIMYSLGATVDDFPPGLISNSRRFIDCIDVEDVLDVGSSSSASASGSLHCTLFLFDDKLMIAKRPSNEKSGRVLAGLSEVDKLAKSGGIPLGVKKSGLSCKGVIDLADLTVADVGDADFHMYLEESPQDQGDRWSGRPFRSYSVEFPPSPPNLDPVRTAVEKQRFLENLWIAQAKFRTRASQSVVLAADETEVENRGGKTTYARTYFNVYHRTAFLQEPKKTKIVLHIDHLGTADPIPFGMSGPPFVIVRVHPMAGEISRYTVTSNDQNDEGEEDIVQTARIPGRIIQTIHQYGLFRFRPGNSSVPGTPTAATRSRAHIFGLDVISRNLFGSRPGSSKGDFGSVSGHHRSKSSVSRSSTYTQTTTTDGSIAKFSSRSGSIATAATSMGSQEEESSGSKSLRRKLTKRGRSNSATSPPRSRTQSLSRSASQERLQPLRNEDDDIVLQLDKSDHDLSVRLELARQNSQNQHARHATSMSFEGRYEETIFEEEPPPPIRPTSRASNMSEMTRHHSPTPASSNVDLLRSTQSPEPRRFGPRSPSPLPSRSPRSIPASPEDVSASWDAQDNSFMSNSDVDTEPLTPLPRSSRQPFSQMTALDGSQTSVVEPLSIKKKTYMSLSRSPKKNFTRTSPSSKVPSRVVSPRKVSPQVRLTRAAAPSRVANHEGAQRLLQLASITREDIESSHRAIKRVKVEAETLKISPLERPVSPPGRASPFLQRPKTPNAASAPITREAQQRLEEMRQLIGKRQQDGTPRNRRSILDGRASSPAFESPGGSDTSRIDETISEADRGLAVVISNYGVLQSSIDEVTDELKERLQEMDKIRMELQNTKRQCELMKSLLADATAEKEIMYEAFNEELDAMFTDVNLPHEEAWEALTMDLRRAKESRNALSRENSDLKRRLAEVEADKEEWSALLRSQGILS</sequence>
<feature type="region of interest" description="Disordered" evidence="2">
    <location>
        <begin position="637"/>
        <end position="742"/>
    </location>
</feature>
<comment type="caution">
    <text evidence="4">The sequence shown here is derived from an EMBL/GenBank/DDBJ whole genome shotgun (WGS) entry which is preliminary data.</text>
</comment>
<dbReference type="GO" id="GO:0005085">
    <property type="term" value="F:guanyl-nucleotide exchange factor activity"/>
    <property type="evidence" value="ECO:0007669"/>
    <property type="project" value="InterPro"/>
</dbReference>
<feature type="compositionally biased region" description="Low complexity" evidence="2">
    <location>
        <begin position="76"/>
        <end position="88"/>
    </location>
</feature>
<feature type="region of interest" description="Disordered" evidence="2">
    <location>
        <begin position="1002"/>
        <end position="1028"/>
    </location>
</feature>
<dbReference type="InterPro" id="IPR000219">
    <property type="entry name" value="DH_dom"/>
</dbReference>
<feature type="compositionally biased region" description="Low complexity" evidence="2">
    <location>
        <begin position="846"/>
        <end position="855"/>
    </location>
</feature>
<keyword evidence="5" id="KW-1185">Reference proteome</keyword>
<feature type="compositionally biased region" description="Low complexity" evidence="2">
    <location>
        <begin position="930"/>
        <end position="946"/>
    </location>
</feature>